<evidence type="ECO:0000313" key="1">
    <source>
        <dbReference type="EMBL" id="OGY47328.1"/>
    </source>
</evidence>
<comment type="caution">
    <text evidence="1">The sequence shown here is derived from an EMBL/GenBank/DDBJ whole genome shotgun (WGS) entry which is preliminary data.</text>
</comment>
<proteinExistence type="predicted"/>
<reference evidence="1 2" key="1">
    <citation type="journal article" date="2016" name="Nat. Commun.">
        <title>Thousands of microbial genomes shed light on interconnected biogeochemical processes in an aquifer system.</title>
        <authorList>
            <person name="Anantharaman K."/>
            <person name="Brown C.T."/>
            <person name="Hug L.A."/>
            <person name="Sharon I."/>
            <person name="Castelle C.J."/>
            <person name="Probst A.J."/>
            <person name="Thomas B.C."/>
            <person name="Singh A."/>
            <person name="Wilkins M.J."/>
            <person name="Karaoz U."/>
            <person name="Brodie E.L."/>
            <person name="Williams K.H."/>
            <person name="Hubbard S.S."/>
            <person name="Banfield J.F."/>
        </authorList>
    </citation>
    <scope>NUCLEOTIDE SEQUENCE [LARGE SCALE GENOMIC DNA]</scope>
</reference>
<evidence type="ECO:0000313" key="2">
    <source>
        <dbReference type="Proteomes" id="UP000178432"/>
    </source>
</evidence>
<dbReference type="Proteomes" id="UP000178432">
    <property type="component" value="Unassembled WGS sequence"/>
</dbReference>
<organism evidence="1 2">
    <name type="scientific">Candidatus Buchananbacteria bacterium RIFCSPHIGHO2_01_FULL_46_12</name>
    <dbReference type="NCBI Taxonomy" id="1797536"/>
    <lineage>
        <taxon>Bacteria</taxon>
        <taxon>Candidatus Buchananiibacteriota</taxon>
    </lineage>
</organism>
<sequence length="88" mass="10437">MQITAMPFLIVYFDKMRPPSFRFRRAGLADISGRDSGIVVFGRQIIQPISDLKRFVPETIPEKQLERISYCLVRYRTFKIYGKRIKEH</sequence>
<dbReference type="AlphaFoldDB" id="A0A1G1Y4U4"/>
<dbReference type="EMBL" id="MHIF01000044">
    <property type="protein sequence ID" value="OGY47328.1"/>
    <property type="molecule type" value="Genomic_DNA"/>
</dbReference>
<accession>A0A1G1Y4U4</accession>
<protein>
    <submittedName>
        <fullName evidence="1">Uncharacterized protein</fullName>
    </submittedName>
</protein>
<gene>
    <name evidence="1" type="ORF">A2663_00565</name>
</gene>
<name>A0A1G1Y4U4_9BACT</name>